<keyword evidence="1" id="KW-0812">Transmembrane</keyword>
<proteinExistence type="predicted"/>
<accession>A0A916J246</accession>
<evidence type="ECO:0000313" key="2">
    <source>
        <dbReference type="EMBL" id="CAG4882582.1"/>
    </source>
</evidence>
<reference evidence="2" key="1">
    <citation type="submission" date="2021-04" db="EMBL/GenBank/DDBJ databases">
        <authorList>
            <person name="Hornung B."/>
        </authorList>
    </citation>
    <scope>NUCLEOTIDE SEQUENCE</scope>
    <source>
        <strain evidence="2">G5G6</strain>
    </source>
</reference>
<evidence type="ECO:0008006" key="4">
    <source>
        <dbReference type="Google" id="ProtNLM"/>
    </source>
</evidence>
<dbReference type="Proteomes" id="UP000742786">
    <property type="component" value="Unassembled WGS sequence"/>
</dbReference>
<dbReference type="EMBL" id="CAJQUM010000001">
    <property type="protein sequence ID" value="CAG4882582.1"/>
    <property type="molecule type" value="Genomic_DNA"/>
</dbReference>
<gene>
    <name evidence="2" type="ORF">GTOL_10464</name>
</gene>
<sequence>MNCYRHPSRPAIGSCKACSKGLCLECAHDTKNGLACVDTCIEEVKRLYRITDLSLVLMEKYLQPRSGLPRLVLHIVAGVILGAIMTGLFLR</sequence>
<evidence type="ECO:0000256" key="1">
    <source>
        <dbReference type="SAM" id="Phobius"/>
    </source>
</evidence>
<keyword evidence="3" id="KW-1185">Reference proteome</keyword>
<keyword evidence="1" id="KW-1133">Transmembrane helix</keyword>
<name>A0A916J246_9PROT</name>
<feature type="transmembrane region" description="Helical" evidence="1">
    <location>
        <begin position="71"/>
        <end position="90"/>
    </location>
</feature>
<keyword evidence="1" id="KW-0472">Membrane</keyword>
<organism evidence="2 3">
    <name type="scientific">Georgfuchsia toluolica</name>
    <dbReference type="NCBI Taxonomy" id="424218"/>
    <lineage>
        <taxon>Bacteria</taxon>
        <taxon>Pseudomonadati</taxon>
        <taxon>Pseudomonadota</taxon>
        <taxon>Betaproteobacteria</taxon>
        <taxon>Nitrosomonadales</taxon>
        <taxon>Sterolibacteriaceae</taxon>
        <taxon>Georgfuchsia</taxon>
    </lineage>
</organism>
<protein>
    <recommendedName>
        <fullName evidence="4">B box-type domain-containing protein</fullName>
    </recommendedName>
</protein>
<dbReference type="AlphaFoldDB" id="A0A916J246"/>
<evidence type="ECO:0000313" key="3">
    <source>
        <dbReference type="Proteomes" id="UP000742786"/>
    </source>
</evidence>
<comment type="caution">
    <text evidence="2">The sequence shown here is derived from an EMBL/GenBank/DDBJ whole genome shotgun (WGS) entry which is preliminary data.</text>
</comment>